<dbReference type="RefSeq" id="WP_076032983.1">
    <property type="nucleotide sequence ID" value="NZ_CP016896.1"/>
</dbReference>
<feature type="domain" description="Thioredoxin-like fold" evidence="9">
    <location>
        <begin position="107"/>
        <end position="231"/>
    </location>
</feature>
<comment type="function">
    <text evidence="7">Required for disulfide bond formation in some periplasmic proteins. Acts by transferring its disulfide bond to other proteins and is reduced in the process.</text>
</comment>
<dbReference type="CDD" id="cd03020">
    <property type="entry name" value="DsbA_DsbC_DsbG"/>
    <property type="match status" value="1"/>
</dbReference>
<dbReference type="InterPro" id="IPR051470">
    <property type="entry name" value="Thiol:disulfide_interchange"/>
</dbReference>
<dbReference type="STRING" id="487316.BEN76_09995"/>
<dbReference type="KEGG" id="asol:BEN76_09995"/>
<evidence type="ECO:0000256" key="6">
    <source>
        <dbReference type="ARBA" id="ARBA00023284"/>
    </source>
</evidence>
<dbReference type="eggNOG" id="COG1651">
    <property type="taxonomic scope" value="Bacteria"/>
</dbReference>
<dbReference type="EMBL" id="CP016896">
    <property type="protein sequence ID" value="APV36331.1"/>
    <property type="molecule type" value="Genomic_DNA"/>
</dbReference>
<dbReference type="InterPro" id="IPR036249">
    <property type="entry name" value="Thioredoxin-like_sf"/>
</dbReference>
<evidence type="ECO:0000313" key="11">
    <source>
        <dbReference type="Proteomes" id="UP000185674"/>
    </source>
</evidence>
<keyword evidence="5" id="KW-1015">Disulfide bond</keyword>
<dbReference type="SUPFAM" id="SSF52833">
    <property type="entry name" value="Thioredoxin-like"/>
    <property type="match status" value="1"/>
</dbReference>
<dbReference type="AlphaFoldDB" id="A0A1P8EJF0"/>
<evidence type="ECO:0000313" key="10">
    <source>
        <dbReference type="EMBL" id="APV36331.1"/>
    </source>
</evidence>
<keyword evidence="4 7" id="KW-0574">Periplasm</keyword>
<dbReference type="SUPFAM" id="SSF54423">
    <property type="entry name" value="DsbC/DsbG N-terminal domain-like"/>
    <property type="match status" value="1"/>
</dbReference>
<dbReference type="Gene3D" id="3.40.30.10">
    <property type="entry name" value="Glutaredoxin"/>
    <property type="match status" value="1"/>
</dbReference>
<comment type="subcellular location">
    <subcellularLocation>
        <location evidence="1 7">Periplasm</location>
    </subcellularLocation>
</comment>
<gene>
    <name evidence="10" type="ORF">BEN76_09995</name>
</gene>
<dbReference type="Pfam" id="PF10411">
    <property type="entry name" value="DsbC_N"/>
    <property type="match status" value="1"/>
</dbReference>
<evidence type="ECO:0000256" key="4">
    <source>
        <dbReference type="ARBA" id="ARBA00022764"/>
    </source>
</evidence>
<evidence type="ECO:0000256" key="3">
    <source>
        <dbReference type="ARBA" id="ARBA00022729"/>
    </source>
</evidence>
<accession>A0A1P8EJF0</accession>
<dbReference type="Pfam" id="PF13098">
    <property type="entry name" value="Thioredoxin_2"/>
    <property type="match status" value="1"/>
</dbReference>
<dbReference type="PANTHER" id="PTHR35272">
    <property type="entry name" value="THIOL:DISULFIDE INTERCHANGE PROTEIN DSBC-RELATED"/>
    <property type="match status" value="1"/>
</dbReference>
<dbReference type="Gene3D" id="3.10.450.70">
    <property type="entry name" value="Disulphide bond isomerase, DsbC/G, N-terminal"/>
    <property type="match status" value="1"/>
</dbReference>
<dbReference type="InterPro" id="IPR018950">
    <property type="entry name" value="DiS-bond_isomerase_DsbC/G_N"/>
</dbReference>
<evidence type="ECO:0000259" key="9">
    <source>
        <dbReference type="Pfam" id="PF13098"/>
    </source>
</evidence>
<feature type="signal peptide" evidence="7">
    <location>
        <begin position="1"/>
        <end position="20"/>
    </location>
</feature>
<organism evidence="10 11">
    <name type="scientific">Acinetobacter soli</name>
    <dbReference type="NCBI Taxonomy" id="487316"/>
    <lineage>
        <taxon>Bacteria</taxon>
        <taxon>Pseudomonadati</taxon>
        <taxon>Pseudomonadota</taxon>
        <taxon>Gammaproteobacteria</taxon>
        <taxon>Moraxellales</taxon>
        <taxon>Moraxellaceae</taxon>
        <taxon>Acinetobacter</taxon>
    </lineage>
</organism>
<feature type="chain" id="PRO_5011815765" description="Thiol:disulfide interchange protein" evidence="7">
    <location>
        <begin position="21"/>
        <end position="235"/>
    </location>
</feature>
<dbReference type="InterPro" id="IPR033954">
    <property type="entry name" value="DiS-bond_Isoase_DsbC/G"/>
</dbReference>
<evidence type="ECO:0000256" key="7">
    <source>
        <dbReference type="RuleBase" id="RU364038"/>
    </source>
</evidence>
<dbReference type="InterPro" id="IPR012336">
    <property type="entry name" value="Thioredoxin-like_fold"/>
</dbReference>
<feature type="domain" description="Disulphide bond isomerase DsbC/G N-terminal" evidence="8">
    <location>
        <begin position="17"/>
        <end position="84"/>
    </location>
</feature>
<reference evidence="10 11" key="1">
    <citation type="submission" date="2016-08" db="EMBL/GenBank/DDBJ databases">
        <title>Complete genome sequence of Acinetobacter baylyi strain GFJ2.</title>
        <authorList>
            <person name="Tabata M."/>
            <person name="Kuboki S."/>
            <person name="Gibu N."/>
            <person name="Kinouchi Y."/>
            <person name="Vangnai A."/>
            <person name="Kasai D."/>
            <person name="Fukuda M."/>
        </authorList>
    </citation>
    <scope>NUCLEOTIDE SEQUENCE [LARGE SCALE GENOMIC DNA]</scope>
    <source>
        <strain evidence="10 11">GFJ2</strain>
    </source>
</reference>
<comment type="similarity">
    <text evidence="2 7">Belongs to the thioredoxin family. DsbC subfamily.</text>
</comment>
<keyword evidence="6 7" id="KW-0676">Redox-active center</keyword>
<proteinExistence type="inferred from homology"/>
<dbReference type="Proteomes" id="UP000185674">
    <property type="component" value="Chromosome"/>
</dbReference>
<dbReference type="GO" id="GO:0042597">
    <property type="term" value="C:periplasmic space"/>
    <property type="evidence" value="ECO:0007669"/>
    <property type="project" value="UniProtKB-SubCell"/>
</dbReference>
<keyword evidence="3 7" id="KW-0732">Signal</keyword>
<dbReference type="PANTHER" id="PTHR35272:SF3">
    <property type="entry name" value="THIOL:DISULFIDE INTERCHANGE PROTEIN DSBC"/>
    <property type="match status" value="1"/>
</dbReference>
<evidence type="ECO:0000259" key="8">
    <source>
        <dbReference type="Pfam" id="PF10411"/>
    </source>
</evidence>
<evidence type="ECO:0000256" key="2">
    <source>
        <dbReference type="ARBA" id="ARBA00009813"/>
    </source>
</evidence>
<evidence type="ECO:0000256" key="5">
    <source>
        <dbReference type="ARBA" id="ARBA00023157"/>
    </source>
</evidence>
<name>A0A1P8EJF0_9GAMM</name>
<evidence type="ECO:0000256" key="1">
    <source>
        <dbReference type="ARBA" id="ARBA00004418"/>
    </source>
</evidence>
<sequence length="235" mass="26088">MKLWLHTLVLSLAGMGLAHADVNTVQQNLKKNYPDIAVSSITPTPVKGIYEVLTQGQIVYTSDDAQYFLVGNLVDPKNQRNLTAERMQQANKINVADLPLNQAIKHVKGNGKRVLYVFSDPDCPYCKRLEKELSQIDNVTIYTFLYPLKSLHPNAEKIAAQIWCSKNPYQAWQDYLIRDQAPTASAQCATPIQKNLALGEKLNISGTPTMFLKNGERLAGAMDAASLNTVLDQAK</sequence>
<dbReference type="InterPro" id="IPR009094">
    <property type="entry name" value="DiS-bond_isomerase_DsbC/G_N_sf"/>
</dbReference>
<protein>
    <recommendedName>
        <fullName evidence="7">Thiol:disulfide interchange protein</fullName>
    </recommendedName>
</protein>